<feature type="domain" description="CoA carboxyltransferase N-terminal" evidence="6">
    <location>
        <begin position="25"/>
        <end position="280"/>
    </location>
</feature>
<keyword evidence="8" id="KW-1185">Reference proteome</keyword>
<keyword evidence="4" id="KW-0444">Lipid biosynthesis</keyword>
<evidence type="ECO:0000256" key="4">
    <source>
        <dbReference type="HAMAP-Rule" id="MF_01395"/>
    </source>
</evidence>
<keyword evidence="4" id="KW-0443">Lipid metabolism</keyword>
<accession>A0ABT8KQ19</accession>
<keyword evidence="1 4" id="KW-0808">Transferase</keyword>
<dbReference type="PRINTS" id="PR01070">
    <property type="entry name" value="ACCCTRFRASEB"/>
</dbReference>
<evidence type="ECO:0000256" key="3">
    <source>
        <dbReference type="ARBA" id="ARBA00023160"/>
    </source>
</evidence>
<comment type="subcellular location">
    <subcellularLocation>
        <location evidence="4">Cytoplasm</location>
    </subcellularLocation>
</comment>
<dbReference type="HAMAP" id="MF_01395">
    <property type="entry name" value="AcetylCoA_CT_beta"/>
    <property type="match status" value="1"/>
</dbReference>
<dbReference type="InterPro" id="IPR029045">
    <property type="entry name" value="ClpP/crotonase-like_dom_sf"/>
</dbReference>
<dbReference type="InterPro" id="IPR034733">
    <property type="entry name" value="AcCoA_carboxyl_beta"/>
</dbReference>
<comment type="subunit">
    <text evidence="4">Acetyl-CoA carboxylase is a heterohexamer composed of biotin carboxyl carrier protein (AccB), biotin carboxylase (AccC) and two subunits each of ACCase subunit alpha (AccA) and ACCase subunit beta (AccD).</text>
</comment>
<comment type="caution">
    <text evidence="4">Lacks conserved residue(s) required for the propagation of feature annotation.</text>
</comment>
<dbReference type="Pfam" id="PF01039">
    <property type="entry name" value="Carboxyl_trans"/>
    <property type="match status" value="1"/>
</dbReference>
<reference evidence="7" key="1">
    <citation type="submission" date="2023-06" db="EMBL/GenBank/DDBJ databases">
        <title>Genomic of Parafulvivirga corallium.</title>
        <authorList>
            <person name="Wang G."/>
        </authorList>
    </citation>
    <scope>NUCLEOTIDE SEQUENCE</scope>
    <source>
        <strain evidence="7">BMA10</strain>
    </source>
</reference>
<dbReference type="PANTHER" id="PTHR42995:SF5">
    <property type="entry name" value="ACETYL-COENZYME A CARBOXYLASE CARBOXYL TRANSFERASE SUBUNIT BETA, CHLOROPLASTIC"/>
    <property type="match status" value="1"/>
</dbReference>
<protein>
    <recommendedName>
        <fullName evidence="4">Acetyl-coenzyme A carboxylase carboxyl transferase subunit beta</fullName>
        <shortName evidence="4">ACCase subunit beta</shortName>
        <shortName evidence="4">Acetyl-CoA carboxylase carboxyltransferase subunit beta</shortName>
        <ecNumber evidence="4">2.1.3.15</ecNumber>
    </recommendedName>
</protein>
<keyword evidence="4" id="KW-0963">Cytoplasm</keyword>
<keyword evidence="7" id="KW-0436">Ligase</keyword>
<feature type="region of interest" description="Disordered" evidence="5">
    <location>
        <begin position="1"/>
        <end position="23"/>
    </location>
</feature>
<comment type="similarity">
    <text evidence="4">Belongs to the AccD/PCCB family.</text>
</comment>
<sequence length="280" mass="31096">MAWFKRTEKGVKTPTANKKEAPDGLWYKSPKTGKFFHTRELKNNSYVCSDDGYHVRIGSAEYFEILFDNNKFKELDANMTSADPLSFVDTKPYPSRIEQSQKKSELKDAVRTATGKLNQLDIVVACMDFSFIGGSMGSVVGEKISRAIDYSLKHNIPFLMISKSGGARMMEAGFSLMQMAKTSAKLALLSEAKIPYISLLTDPTTGGVTASYAMLGDFNIAEPGALIGFAGPRVIRETIGKDLPKGFQSSEFLLEHGFLDFIVDRRDLKNRLTTLIKMLK</sequence>
<name>A0ABT8KQ19_9BACT</name>
<keyword evidence="4" id="KW-0067">ATP-binding</keyword>
<comment type="caution">
    <text evidence="7">The sequence shown here is derived from an EMBL/GenBank/DDBJ whole genome shotgun (WGS) entry which is preliminary data.</text>
</comment>
<organism evidence="7 8">
    <name type="scientific">Splendidivirga corallicola</name>
    <dbReference type="NCBI Taxonomy" id="3051826"/>
    <lineage>
        <taxon>Bacteria</taxon>
        <taxon>Pseudomonadati</taxon>
        <taxon>Bacteroidota</taxon>
        <taxon>Cytophagia</taxon>
        <taxon>Cytophagales</taxon>
        <taxon>Splendidivirgaceae</taxon>
        <taxon>Splendidivirga</taxon>
    </lineage>
</organism>
<dbReference type="RefSeq" id="WP_346751658.1">
    <property type="nucleotide sequence ID" value="NZ_JAUJEA010000003.1"/>
</dbReference>
<evidence type="ECO:0000256" key="1">
    <source>
        <dbReference type="ARBA" id="ARBA00022679"/>
    </source>
</evidence>
<dbReference type="InterPro" id="IPR000438">
    <property type="entry name" value="Acetyl_CoA_COase_Trfase_b_su"/>
</dbReference>
<comment type="function">
    <text evidence="4">Component of the acetyl coenzyme A carboxylase (ACC) complex. Biotin carboxylase (BC) catalyzes the carboxylation of biotin on its carrier protein (BCCP) and then the CO(2) group is transferred by the transcarboxylase to acetyl-CoA to form malonyl-CoA.</text>
</comment>
<feature type="compositionally biased region" description="Basic and acidic residues" evidence="5">
    <location>
        <begin position="1"/>
        <end position="22"/>
    </location>
</feature>
<dbReference type="NCBIfam" id="TIGR00515">
    <property type="entry name" value="accD"/>
    <property type="match status" value="1"/>
</dbReference>
<dbReference type="GO" id="GO:0003989">
    <property type="term" value="F:acetyl-CoA carboxylase activity"/>
    <property type="evidence" value="ECO:0007669"/>
    <property type="project" value="UniProtKB-EC"/>
</dbReference>
<keyword evidence="3 4" id="KW-0275">Fatty acid biosynthesis</keyword>
<dbReference type="Gene3D" id="3.90.226.10">
    <property type="entry name" value="2-enoyl-CoA Hydratase, Chain A, domain 1"/>
    <property type="match status" value="1"/>
</dbReference>
<dbReference type="PROSITE" id="PS50980">
    <property type="entry name" value="COA_CT_NTER"/>
    <property type="match status" value="1"/>
</dbReference>
<evidence type="ECO:0000256" key="5">
    <source>
        <dbReference type="SAM" id="MobiDB-lite"/>
    </source>
</evidence>
<proteinExistence type="inferred from homology"/>
<dbReference type="Proteomes" id="UP001172082">
    <property type="component" value="Unassembled WGS sequence"/>
</dbReference>
<gene>
    <name evidence="4 7" type="primary">accD</name>
    <name evidence="7" type="ORF">QQ008_09665</name>
</gene>
<keyword evidence="4" id="KW-0547">Nucleotide-binding</keyword>
<evidence type="ECO:0000256" key="2">
    <source>
        <dbReference type="ARBA" id="ARBA00022832"/>
    </source>
</evidence>
<dbReference type="InterPro" id="IPR011762">
    <property type="entry name" value="COA_CT_N"/>
</dbReference>
<dbReference type="EC" id="2.1.3.15" evidence="4"/>
<dbReference type="EMBL" id="JAUJEA010000003">
    <property type="protein sequence ID" value="MDN5201630.1"/>
    <property type="molecule type" value="Genomic_DNA"/>
</dbReference>
<keyword evidence="2 4" id="KW-0276">Fatty acid metabolism</keyword>
<comment type="pathway">
    <text evidence="4">Lipid metabolism; malonyl-CoA biosynthesis; malonyl-CoA from acetyl-CoA: step 1/1.</text>
</comment>
<evidence type="ECO:0000313" key="7">
    <source>
        <dbReference type="EMBL" id="MDN5201630.1"/>
    </source>
</evidence>
<dbReference type="SUPFAM" id="SSF52096">
    <property type="entry name" value="ClpP/crotonase"/>
    <property type="match status" value="1"/>
</dbReference>
<evidence type="ECO:0000313" key="8">
    <source>
        <dbReference type="Proteomes" id="UP001172082"/>
    </source>
</evidence>
<dbReference type="PANTHER" id="PTHR42995">
    <property type="entry name" value="ACETYL-COENZYME A CARBOXYLASE CARBOXYL TRANSFERASE SUBUNIT BETA, CHLOROPLASTIC"/>
    <property type="match status" value="1"/>
</dbReference>
<evidence type="ECO:0000259" key="6">
    <source>
        <dbReference type="PROSITE" id="PS50980"/>
    </source>
</evidence>
<comment type="catalytic activity">
    <reaction evidence="4">
        <text>N(6)-carboxybiotinyl-L-lysyl-[protein] + acetyl-CoA = N(6)-biotinyl-L-lysyl-[protein] + malonyl-CoA</text>
        <dbReference type="Rhea" id="RHEA:54728"/>
        <dbReference type="Rhea" id="RHEA-COMP:10505"/>
        <dbReference type="Rhea" id="RHEA-COMP:10506"/>
        <dbReference type="ChEBI" id="CHEBI:57288"/>
        <dbReference type="ChEBI" id="CHEBI:57384"/>
        <dbReference type="ChEBI" id="CHEBI:83144"/>
        <dbReference type="ChEBI" id="CHEBI:83145"/>
        <dbReference type="EC" id="2.1.3.15"/>
    </reaction>
</comment>